<sequence>MAAVKTKLSRSMALLTHNKIKIDELKEADRPLGSDHSVVNASECSSSRRRDSSDSADSAETDPTLDLGSILDPSLFINANQDYESFPASLFTDDESVPSSTVSSSRYPRHPSKRTRSKATGLRTSPNLVSGTQPQQPAMHLDGLLPAHPGVSSQDIHSSDRSAHDAVTAMGCEQMSQEDLTPGLQVLSEEELLKACRFRQHRQRHVIDARSARARKKCRVGNRATMLLSTDRDMAEDEPRARFLCGASPDVLQRVARRASISRRQQHPKTAEADKFRVDDFACRSAQSRKSWLLSWEARLQLRYSKRQSFAEGTHSARVTDKPETSAEASTAHDEDSISAQTQDPHLRLRSDLEPALAITTSAIHSPETQDTLPPQTRREETQGTLAQQQPIKSDSTLPASESGSSGGESADPHRVSDGEEDDDDDDSSNGPIQPMTARVVTMRKAGANLHTFTLTKSPSQEHALAG</sequence>
<dbReference type="VEuPathDB" id="FungiDB:PV09_03572"/>
<feature type="compositionally biased region" description="Basic residues" evidence="1">
    <location>
        <begin position="107"/>
        <end position="117"/>
    </location>
</feature>
<dbReference type="EMBL" id="KN847537">
    <property type="protein sequence ID" value="KIW05712.1"/>
    <property type="molecule type" value="Genomic_DNA"/>
</dbReference>
<proteinExistence type="predicted"/>
<feature type="compositionally biased region" description="Polar residues" evidence="1">
    <location>
        <begin position="383"/>
        <end position="400"/>
    </location>
</feature>
<organism evidence="2 3">
    <name type="scientific">Verruconis gallopava</name>
    <dbReference type="NCBI Taxonomy" id="253628"/>
    <lineage>
        <taxon>Eukaryota</taxon>
        <taxon>Fungi</taxon>
        <taxon>Dikarya</taxon>
        <taxon>Ascomycota</taxon>
        <taxon>Pezizomycotina</taxon>
        <taxon>Dothideomycetes</taxon>
        <taxon>Pleosporomycetidae</taxon>
        <taxon>Venturiales</taxon>
        <taxon>Sympoventuriaceae</taxon>
        <taxon>Verruconis</taxon>
    </lineage>
</organism>
<feature type="compositionally biased region" description="Polar residues" evidence="1">
    <location>
        <begin position="122"/>
        <end position="134"/>
    </location>
</feature>
<reference evidence="2 3" key="1">
    <citation type="submission" date="2015-01" db="EMBL/GenBank/DDBJ databases">
        <title>The Genome Sequence of Ochroconis gallopava CBS43764.</title>
        <authorList>
            <consortium name="The Broad Institute Genomics Platform"/>
            <person name="Cuomo C."/>
            <person name="de Hoog S."/>
            <person name="Gorbushina A."/>
            <person name="Stielow B."/>
            <person name="Teixiera M."/>
            <person name="Abouelleil A."/>
            <person name="Chapman S.B."/>
            <person name="Priest M."/>
            <person name="Young S.K."/>
            <person name="Wortman J."/>
            <person name="Nusbaum C."/>
            <person name="Birren B."/>
        </authorList>
    </citation>
    <scope>NUCLEOTIDE SEQUENCE [LARGE SCALE GENOMIC DNA]</scope>
    <source>
        <strain evidence="2 3">CBS 43764</strain>
    </source>
</reference>
<dbReference type="AlphaFoldDB" id="A0A0D1YYC5"/>
<evidence type="ECO:0000313" key="2">
    <source>
        <dbReference type="EMBL" id="KIW05712.1"/>
    </source>
</evidence>
<feature type="region of interest" description="Disordered" evidence="1">
    <location>
        <begin position="359"/>
        <end position="444"/>
    </location>
</feature>
<dbReference type="InParanoid" id="A0A0D1YYC5"/>
<name>A0A0D1YYC5_9PEZI</name>
<protein>
    <submittedName>
        <fullName evidence="2">Uncharacterized protein</fullName>
    </submittedName>
</protein>
<feature type="compositionally biased region" description="Basic and acidic residues" evidence="1">
    <location>
        <begin position="318"/>
        <end position="336"/>
    </location>
</feature>
<dbReference type="HOGENOM" id="CLU_585536_0_0_1"/>
<feature type="compositionally biased region" description="Polar residues" evidence="1">
    <location>
        <begin position="359"/>
        <end position="375"/>
    </location>
</feature>
<dbReference type="RefSeq" id="XP_016215581.1">
    <property type="nucleotide sequence ID" value="XM_016356788.1"/>
</dbReference>
<feature type="compositionally biased region" description="Low complexity" evidence="1">
    <location>
        <begin position="401"/>
        <end position="410"/>
    </location>
</feature>
<dbReference type="GeneID" id="27311545"/>
<accession>A0A0D1YYC5</accession>
<evidence type="ECO:0000256" key="1">
    <source>
        <dbReference type="SAM" id="MobiDB-lite"/>
    </source>
</evidence>
<keyword evidence="3" id="KW-1185">Reference proteome</keyword>
<dbReference type="Proteomes" id="UP000053259">
    <property type="component" value="Unassembled WGS sequence"/>
</dbReference>
<feature type="compositionally biased region" description="Acidic residues" evidence="1">
    <location>
        <begin position="419"/>
        <end position="428"/>
    </location>
</feature>
<feature type="region of interest" description="Disordered" evidence="1">
    <location>
        <begin position="27"/>
        <end position="66"/>
    </location>
</feature>
<feature type="region of interest" description="Disordered" evidence="1">
    <location>
        <begin position="308"/>
        <end position="346"/>
    </location>
</feature>
<gene>
    <name evidence="2" type="ORF">PV09_03572</name>
</gene>
<feature type="region of interest" description="Disordered" evidence="1">
    <location>
        <begin position="90"/>
        <end position="134"/>
    </location>
</feature>
<evidence type="ECO:0000313" key="3">
    <source>
        <dbReference type="Proteomes" id="UP000053259"/>
    </source>
</evidence>